<dbReference type="InterPro" id="IPR000524">
    <property type="entry name" value="Tscrpt_reg_HTH_GntR"/>
</dbReference>
<dbReference type="PROSITE" id="PS50949">
    <property type="entry name" value="HTH_GNTR"/>
    <property type="match status" value="1"/>
</dbReference>
<dbReference type="InterPro" id="IPR050679">
    <property type="entry name" value="Bact_HTH_transcr_reg"/>
</dbReference>
<dbReference type="GO" id="GO:0045892">
    <property type="term" value="P:negative regulation of DNA-templated transcription"/>
    <property type="evidence" value="ECO:0007669"/>
    <property type="project" value="TreeGrafter"/>
</dbReference>
<comment type="caution">
    <text evidence="5">The sequence shown here is derived from an EMBL/GenBank/DDBJ whole genome shotgun (WGS) entry which is preliminary data.</text>
</comment>
<name>A0A0R1ZKJ3_9LACO</name>
<dbReference type="InterPro" id="IPR011663">
    <property type="entry name" value="UTRA"/>
</dbReference>
<dbReference type="STRING" id="1291052.FC18_GL001908"/>
<dbReference type="SMART" id="SM00345">
    <property type="entry name" value="HTH_GNTR"/>
    <property type="match status" value="1"/>
</dbReference>
<dbReference type="InterPro" id="IPR036390">
    <property type="entry name" value="WH_DNA-bd_sf"/>
</dbReference>
<keyword evidence="1" id="KW-0805">Transcription regulation</keyword>
<dbReference type="InterPro" id="IPR028978">
    <property type="entry name" value="Chorismate_lyase_/UTRA_dom_sf"/>
</dbReference>
<keyword evidence="3" id="KW-0804">Transcription</keyword>
<dbReference type="PANTHER" id="PTHR44846:SF17">
    <property type="entry name" value="GNTR-FAMILY TRANSCRIPTIONAL REGULATOR"/>
    <property type="match status" value="1"/>
</dbReference>
<evidence type="ECO:0000313" key="6">
    <source>
        <dbReference type="Proteomes" id="UP000051679"/>
    </source>
</evidence>
<dbReference type="SUPFAM" id="SSF64288">
    <property type="entry name" value="Chorismate lyase-like"/>
    <property type="match status" value="1"/>
</dbReference>
<sequence length="244" mass="27831">MPLYQDITDKLIEELDHGVFGQGDRFYSEAEICSKFKVSSTTAVKVLNALQEANRVTRIQGRGTFVAAENHRRVVMYTDLNMSENQSEHVELLSAEFKREPAMLQTLGLTREDRYCELRRLRFIGSQVSQYSINYVNAKFLPDDVDAKFDQSQSVYQLIKATTNLDPYQLPFAQRNTAVKTATTPVAGAFSESADSDIVINQQRKVFLPYANHELLEYAVSYKLPQFWGFQTDSVFGEPDHVSF</sequence>
<dbReference type="GO" id="GO:0003677">
    <property type="term" value="F:DNA binding"/>
    <property type="evidence" value="ECO:0007669"/>
    <property type="project" value="UniProtKB-KW"/>
</dbReference>
<protein>
    <recommendedName>
        <fullName evidence="4">HTH gntR-type domain-containing protein</fullName>
    </recommendedName>
</protein>
<dbReference type="Pfam" id="PF07702">
    <property type="entry name" value="UTRA"/>
    <property type="match status" value="1"/>
</dbReference>
<keyword evidence="6" id="KW-1185">Reference proteome</keyword>
<evidence type="ECO:0000259" key="4">
    <source>
        <dbReference type="PROSITE" id="PS50949"/>
    </source>
</evidence>
<dbReference type="AlphaFoldDB" id="A0A0R1ZKJ3"/>
<dbReference type="CDD" id="cd07377">
    <property type="entry name" value="WHTH_GntR"/>
    <property type="match status" value="1"/>
</dbReference>
<dbReference type="PATRIC" id="fig|1291052.5.peg.1970"/>
<organism evidence="5 6">
    <name type="scientific">Lacticaseibacillus sharpeae JCM 1186 = DSM 20505</name>
    <dbReference type="NCBI Taxonomy" id="1291052"/>
    <lineage>
        <taxon>Bacteria</taxon>
        <taxon>Bacillati</taxon>
        <taxon>Bacillota</taxon>
        <taxon>Bacilli</taxon>
        <taxon>Lactobacillales</taxon>
        <taxon>Lactobacillaceae</taxon>
        <taxon>Lacticaseibacillus</taxon>
    </lineage>
</organism>
<evidence type="ECO:0000313" key="5">
    <source>
        <dbReference type="EMBL" id="KRM54866.1"/>
    </source>
</evidence>
<reference evidence="5 6" key="1">
    <citation type="journal article" date="2015" name="Genome Announc.">
        <title>Expanding the biotechnology potential of lactobacilli through comparative genomics of 213 strains and associated genera.</title>
        <authorList>
            <person name="Sun Z."/>
            <person name="Harris H.M."/>
            <person name="McCann A."/>
            <person name="Guo C."/>
            <person name="Argimon S."/>
            <person name="Zhang W."/>
            <person name="Yang X."/>
            <person name="Jeffery I.B."/>
            <person name="Cooney J.C."/>
            <person name="Kagawa T.F."/>
            <person name="Liu W."/>
            <person name="Song Y."/>
            <person name="Salvetti E."/>
            <person name="Wrobel A."/>
            <person name="Rasinkangas P."/>
            <person name="Parkhill J."/>
            <person name="Rea M.C."/>
            <person name="O'Sullivan O."/>
            <person name="Ritari J."/>
            <person name="Douillard F.P."/>
            <person name="Paul Ross R."/>
            <person name="Yang R."/>
            <person name="Briner A.E."/>
            <person name="Felis G.E."/>
            <person name="de Vos W.M."/>
            <person name="Barrangou R."/>
            <person name="Klaenhammer T.R."/>
            <person name="Caufield P.W."/>
            <person name="Cui Y."/>
            <person name="Zhang H."/>
            <person name="O'Toole P.W."/>
        </authorList>
    </citation>
    <scope>NUCLEOTIDE SEQUENCE [LARGE SCALE GENOMIC DNA]</scope>
    <source>
        <strain evidence="5 6">DSM 20505</strain>
    </source>
</reference>
<keyword evidence="2" id="KW-0238">DNA-binding</keyword>
<dbReference type="Gene3D" id="3.40.1410.10">
    <property type="entry name" value="Chorismate lyase-like"/>
    <property type="match status" value="1"/>
</dbReference>
<dbReference type="RefSeq" id="WP_054680463.1">
    <property type="nucleotide sequence ID" value="NZ_AYYO01000043.1"/>
</dbReference>
<evidence type="ECO:0000256" key="2">
    <source>
        <dbReference type="ARBA" id="ARBA00023125"/>
    </source>
</evidence>
<dbReference type="PANTHER" id="PTHR44846">
    <property type="entry name" value="MANNOSYL-D-GLYCERATE TRANSPORT/METABOLISM SYSTEM REPRESSOR MNGR-RELATED"/>
    <property type="match status" value="1"/>
</dbReference>
<evidence type="ECO:0000256" key="1">
    <source>
        <dbReference type="ARBA" id="ARBA00023015"/>
    </source>
</evidence>
<dbReference type="EMBL" id="AYYO01000043">
    <property type="protein sequence ID" value="KRM54866.1"/>
    <property type="molecule type" value="Genomic_DNA"/>
</dbReference>
<dbReference type="OrthoDB" id="457376at2"/>
<accession>A0A0R1ZKJ3</accession>
<dbReference type="Gene3D" id="1.10.10.10">
    <property type="entry name" value="Winged helix-like DNA-binding domain superfamily/Winged helix DNA-binding domain"/>
    <property type="match status" value="1"/>
</dbReference>
<dbReference type="Pfam" id="PF00392">
    <property type="entry name" value="GntR"/>
    <property type="match status" value="1"/>
</dbReference>
<feature type="domain" description="HTH gntR-type" evidence="4">
    <location>
        <begin position="1"/>
        <end position="69"/>
    </location>
</feature>
<evidence type="ECO:0000256" key="3">
    <source>
        <dbReference type="ARBA" id="ARBA00023163"/>
    </source>
</evidence>
<gene>
    <name evidence="5" type="ORF">FC18_GL001908</name>
</gene>
<dbReference type="SUPFAM" id="SSF46785">
    <property type="entry name" value="Winged helix' DNA-binding domain"/>
    <property type="match status" value="1"/>
</dbReference>
<dbReference type="GO" id="GO:0003700">
    <property type="term" value="F:DNA-binding transcription factor activity"/>
    <property type="evidence" value="ECO:0007669"/>
    <property type="project" value="InterPro"/>
</dbReference>
<dbReference type="SMART" id="SM00866">
    <property type="entry name" value="UTRA"/>
    <property type="match status" value="1"/>
</dbReference>
<dbReference type="Proteomes" id="UP000051679">
    <property type="component" value="Unassembled WGS sequence"/>
</dbReference>
<dbReference type="InterPro" id="IPR036388">
    <property type="entry name" value="WH-like_DNA-bd_sf"/>
</dbReference>
<proteinExistence type="predicted"/>